<organism evidence="2 3">
    <name type="scientific">Senna tora</name>
    <dbReference type="NCBI Taxonomy" id="362788"/>
    <lineage>
        <taxon>Eukaryota</taxon>
        <taxon>Viridiplantae</taxon>
        <taxon>Streptophyta</taxon>
        <taxon>Embryophyta</taxon>
        <taxon>Tracheophyta</taxon>
        <taxon>Spermatophyta</taxon>
        <taxon>Magnoliopsida</taxon>
        <taxon>eudicotyledons</taxon>
        <taxon>Gunneridae</taxon>
        <taxon>Pentapetalae</taxon>
        <taxon>rosids</taxon>
        <taxon>fabids</taxon>
        <taxon>Fabales</taxon>
        <taxon>Fabaceae</taxon>
        <taxon>Caesalpinioideae</taxon>
        <taxon>Cassia clade</taxon>
        <taxon>Senna</taxon>
    </lineage>
</organism>
<keyword evidence="3" id="KW-1185">Reference proteome</keyword>
<dbReference type="Proteomes" id="UP000634136">
    <property type="component" value="Unassembled WGS sequence"/>
</dbReference>
<dbReference type="OrthoDB" id="428577at2759"/>
<accession>A0A834W0Q4</accession>
<sequence>MMKLKSKRFCRSICKLGSGNKEPLPKATTTTEGNRCRSESDGIKWELRPGGMLVQKREDKTMTDQSSNIAEQEEFITIRVSIMSHCHHISIQPTSTFGELKMILSLVTSLEPKEQRILFKGKERDDDEYLHMVGVQDKDKVLLLQDPALMEKKKKLLALPNNGAQPISV</sequence>
<reference evidence="2" key="1">
    <citation type="submission" date="2020-09" db="EMBL/GenBank/DDBJ databases">
        <title>Genome-Enabled Discovery of Anthraquinone Biosynthesis in Senna tora.</title>
        <authorList>
            <person name="Kang S.-H."/>
            <person name="Pandey R.P."/>
            <person name="Lee C.-M."/>
            <person name="Sim J.-S."/>
            <person name="Jeong J.-T."/>
            <person name="Choi B.-S."/>
            <person name="Jung M."/>
            <person name="Ginzburg D."/>
            <person name="Zhao K."/>
            <person name="Won S.Y."/>
            <person name="Oh T.-J."/>
            <person name="Yu Y."/>
            <person name="Kim N.-H."/>
            <person name="Lee O.R."/>
            <person name="Lee T.-H."/>
            <person name="Bashyal P."/>
            <person name="Kim T.-S."/>
            <person name="Lee W.-H."/>
            <person name="Kawkins C."/>
            <person name="Kim C.-K."/>
            <person name="Kim J.S."/>
            <person name="Ahn B.O."/>
            <person name="Rhee S.Y."/>
            <person name="Sohng J.K."/>
        </authorList>
    </citation>
    <scope>NUCLEOTIDE SEQUENCE</scope>
    <source>
        <tissue evidence="2">Leaf</tissue>
    </source>
</reference>
<dbReference type="PROSITE" id="PS50053">
    <property type="entry name" value="UBIQUITIN_2"/>
    <property type="match status" value="1"/>
</dbReference>
<dbReference type="PANTHER" id="PTHR47376">
    <property type="entry name" value="OS02G0597700 PROTEIN"/>
    <property type="match status" value="1"/>
</dbReference>
<dbReference type="EMBL" id="JAAIUW010000013">
    <property type="protein sequence ID" value="KAF7801576.1"/>
    <property type="molecule type" value="Genomic_DNA"/>
</dbReference>
<evidence type="ECO:0000313" key="3">
    <source>
        <dbReference type="Proteomes" id="UP000634136"/>
    </source>
</evidence>
<dbReference type="Pfam" id="PF00240">
    <property type="entry name" value="ubiquitin"/>
    <property type="match status" value="1"/>
</dbReference>
<comment type="caution">
    <text evidence="2">The sequence shown here is derived from an EMBL/GenBank/DDBJ whole genome shotgun (WGS) entry which is preliminary data.</text>
</comment>
<dbReference type="AlphaFoldDB" id="A0A834W0Q4"/>
<evidence type="ECO:0000259" key="1">
    <source>
        <dbReference type="PROSITE" id="PS50053"/>
    </source>
</evidence>
<gene>
    <name evidence="2" type="ORF">G2W53_040687</name>
</gene>
<dbReference type="SUPFAM" id="SSF54236">
    <property type="entry name" value="Ubiquitin-like"/>
    <property type="match status" value="1"/>
</dbReference>
<dbReference type="Gene3D" id="3.10.20.90">
    <property type="entry name" value="Phosphatidylinositol 3-kinase Catalytic Subunit, Chain A, domain 1"/>
    <property type="match status" value="1"/>
</dbReference>
<protein>
    <submittedName>
        <fullName evidence="2">BAG family molecular chaperone regulator 2-like</fullName>
    </submittedName>
</protein>
<name>A0A834W0Q4_9FABA</name>
<proteinExistence type="predicted"/>
<evidence type="ECO:0000313" key="2">
    <source>
        <dbReference type="EMBL" id="KAF7801576.1"/>
    </source>
</evidence>
<dbReference type="InterPro" id="IPR000626">
    <property type="entry name" value="Ubiquitin-like_dom"/>
</dbReference>
<dbReference type="InterPro" id="IPR029071">
    <property type="entry name" value="Ubiquitin-like_domsf"/>
</dbReference>
<feature type="domain" description="Ubiquitin-like" evidence="1">
    <location>
        <begin position="76"/>
        <end position="144"/>
    </location>
</feature>